<proteinExistence type="predicted"/>
<organism evidence="2">
    <name type="scientific">Ganoderma boninense</name>
    <dbReference type="NCBI Taxonomy" id="34458"/>
    <lineage>
        <taxon>Eukaryota</taxon>
        <taxon>Fungi</taxon>
        <taxon>Dikarya</taxon>
        <taxon>Basidiomycota</taxon>
        <taxon>Agaricomycotina</taxon>
        <taxon>Agaricomycetes</taxon>
        <taxon>Polyporales</taxon>
        <taxon>Polyporaceae</taxon>
        <taxon>Ganoderma</taxon>
    </lineage>
</organism>
<gene>
    <name evidence="2" type="primary">A9CFS9</name>
</gene>
<sequence>MDALCAAEIFPVLRYLQSIRVTIPDLLSSVLVFGYCNDPSEYWYQDLISSTPSILSAFLYHPPTAPAALKWAHELMSNRHSDAIARLTNPECSWHFSATRARPDQLQDFQMEDMATQIARTEPELWSLVRTLLSGSPSPKDELPMATDGADKESGDELEDDEVEDAALWEMVGDLPREDDPSHGKHSSLPNKPKSLRKLRELQDSLRDI</sequence>
<feature type="compositionally biased region" description="Basic and acidic residues" evidence="1">
    <location>
        <begin position="198"/>
        <end position="209"/>
    </location>
</feature>
<keyword evidence="2" id="KW-0346">Stress response</keyword>
<feature type="region of interest" description="Disordered" evidence="1">
    <location>
        <begin position="136"/>
        <end position="209"/>
    </location>
</feature>
<evidence type="ECO:0000313" key="2">
    <source>
        <dbReference type="EMBL" id="VWP00101.1"/>
    </source>
</evidence>
<dbReference type="AlphaFoldDB" id="A0A5K1K319"/>
<name>A0A5K1K319_9APHY</name>
<feature type="compositionally biased region" description="Basic and acidic residues" evidence="1">
    <location>
        <begin position="139"/>
        <end position="155"/>
    </location>
</feature>
<protein>
    <submittedName>
        <fullName evidence="2">Small heat shock protein</fullName>
    </submittedName>
</protein>
<reference evidence="2" key="1">
    <citation type="submission" date="2019-10" db="EMBL/GenBank/DDBJ databases">
        <authorList>
            <person name="Nor Muhammad N."/>
        </authorList>
    </citation>
    <scope>NUCLEOTIDE SEQUENCE</scope>
</reference>
<feature type="compositionally biased region" description="Acidic residues" evidence="1">
    <location>
        <begin position="156"/>
        <end position="167"/>
    </location>
</feature>
<dbReference type="EMBL" id="LR728165">
    <property type="protein sequence ID" value="VWP00101.1"/>
    <property type="molecule type" value="Genomic_DNA"/>
</dbReference>
<evidence type="ECO:0000256" key="1">
    <source>
        <dbReference type="SAM" id="MobiDB-lite"/>
    </source>
</evidence>
<accession>A0A5K1K319</accession>